<protein>
    <submittedName>
        <fullName evidence="2">Oxidoreductase</fullName>
    </submittedName>
</protein>
<accession>A0A3N4PB73</accession>
<evidence type="ECO:0000313" key="2">
    <source>
        <dbReference type="EMBL" id="RPE05912.1"/>
    </source>
</evidence>
<dbReference type="Proteomes" id="UP000278351">
    <property type="component" value="Unassembled WGS sequence"/>
</dbReference>
<comment type="caution">
    <text evidence="2">The sequence shown here is derived from an EMBL/GenBank/DDBJ whole genome shotgun (WGS) entry which is preliminary data.</text>
</comment>
<keyword evidence="1" id="KW-0732">Signal</keyword>
<dbReference type="AlphaFoldDB" id="A0A3N4PB73"/>
<organism evidence="2 3">
    <name type="scientific">Chitinophaga lutea</name>
    <dbReference type="NCBI Taxonomy" id="2488634"/>
    <lineage>
        <taxon>Bacteria</taxon>
        <taxon>Pseudomonadati</taxon>
        <taxon>Bacteroidota</taxon>
        <taxon>Chitinophagia</taxon>
        <taxon>Chitinophagales</taxon>
        <taxon>Chitinophagaceae</taxon>
        <taxon>Chitinophaga</taxon>
    </lineage>
</organism>
<dbReference type="RefSeq" id="WP_123849562.1">
    <property type="nucleotide sequence ID" value="NZ_RPDH01000003.1"/>
</dbReference>
<dbReference type="InterPro" id="IPR015943">
    <property type="entry name" value="WD40/YVTN_repeat-like_dom_sf"/>
</dbReference>
<keyword evidence="3" id="KW-1185">Reference proteome</keyword>
<evidence type="ECO:0000256" key="1">
    <source>
        <dbReference type="SAM" id="SignalP"/>
    </source>
</evidence>
<dbReference type="SUPFAM" id="SSF50939">
    <property type="entry name" value="Sialidases"/>
    <property type="match status" value="1"/>
</dbReference>
<dbReference type="EMBL" id="RPDH01000003">
    <property type="protein sequence ID" value="RPE05912.1"/>
    <property type="molecule type" value="Genomic_DNA"/>
</dbReference>
<gene>
    <name evidence="2" type="ORF">EGT74_26515</name>
</gene>
<sequence>MKWILALLLPFLAGQALAQTPYRLRALTDAPITSIRGLSVVDDAVLWVSGTGGKAGRSLNGGKTWEWFTIPGCDTCDFRDVEAFSADKAIVMGIAEPARIYLTTDGGGTWKQVYFNAAKGMFLDGMDFQSGKAGVAVGDPIGGRFTLIRTANGGDSWQPFEGPAAGEGEAIFAASGTTLRALPGGDYAFSSGGAQSRFFRYSKGKWNIYTIPAIQGQASTGIFSFAFRDARYGVAVGGDYLRMKETRQNCVITADGGRTWQAPQQAPGGYRSAVEFIDAQRLVATGPTGTDLSTDGGQTWNLLSTDGFHAARRAKKGKLIYLAGSKGRIAVLEPVQ</sequence>
<name>A0A3N4PB73_9BACT</name>
<dbReference type="InterPro" id="IPR036278">
    <property type="entry name" value="Sialidase_sf"/>
</dbReference>
<dbReference type="OrthoDB" id="9813892at2"/>
<evidence type="ECO:0000313" key="3">
    <source>
        <dbReference type="Proteomes" id="UP000278351"/>
    </source>
</evidence>
<feature type="signal peptide" evidence="1">
    <location>
        <begin position="1"/>
        <end position="18"/>
    </location>
</feature>
<dbReference type="PANTHER" id="PTHR47199:SF2">
    <property type="entry name" value="PHOTOSYSTEM II STABILITY_ASSEMBLY FACTOR HCF136, CHLOROPLASTIC"/>
    <property type="match status" value="1"/>
</dbReference>
<reference evidence="2 3" key="1">
    <citation type="submission" date="2018-11" db="EMBL/GenBank/DDBJ databases">
        <title>Chitinophaga lutea sp.nov., isolate from arsenic contaminated soil.</title>
        <authorList>
            <person name="Zong Y."/>
        </authorList>
    </citation>
    <scope>NUCLEOTIDE SEQUENCE [LARGE SCALE GENOMIC DNA]</scope>
    <source>
        <strain evidence="2 3">ZY74</strain>
    </source>
</reference>
<dbReference type="PANTHER" id="PTHR47199">
    <property type="entry name" value="PHOTOSYSTEM II STABILITY/ASSEMBLY FACTOR HCF136, CHLOROPLASTIC"/>
    <property type="match status" value="1"/>
</dbReference>
<feature type="chain" id="PRO_5018109744" evidence="1">
    <location>
        <begin position="19"/>
        <end position="336"/>
    </location>
</feature>
<dbReference type="InterPro" id="IPR002860">
    <property type="entry name" value="BNR_rpt"/>
</dbReference>
<dbReference type="Gene3D" id="2.130.10.10">
    <property type="entry name" value="YVTN repeat-like/Quinoprotein amine dehydrogenase"/>
    <property type="match status" value="2"/>
</dbReference>
<proteinExistence type="predicted"/>
<dbReference type="Pfam" id="PF02012">
    <property type="entry name" value="BNR"/>
    <property type="match status" value="1"/>
</dbReference>